<dbReference type="InterPro" id="IPR003205">
    <property type="entry name" value="Cyt_c_oxidase_su8"/>
</dbReference>
<dbReference type="GO" id="GO:0005743">
    <property type="term" value="C:mitochondrial inner membrane"/>
    <property type="evidence" value="ECO:0007669"/>
    <property type="project" value="UniProtKB-SubCell"/>
</dbReference>
<evidence type="ECO:0000256" key="8">
    <source>
        <dbReference type="ARBA" id="ARBA00023128"/>
    </source>
</evidence>
<dbReference type="Proteomes" id="UP000554720">
    <property type="component" value="Unassembled WGS sequence"/>
</dbReference>
<organism evidence="11 12">
    <name type="scientific">Anthoscopus minutus</name>
    <name type="common">Southern penduline-tit</name>
    <dbReference type="NCBI Taxonomy" id="156561"/>
    <lineage>
        <taxon>Eukaryota</taxon>
        <taxon>Metazoa</taxon>
        <taxon>Chordata</taxon>
        <taxon>Craniata</taxon>
        <taxon>Vertebrata</taxon>
        <taxon>Euteleostomi</taxon>
        <taxon>Archelosauria</taxon>
        <taxon>Archosauria</taxon>
        <taxon>Dinosauria</taxon>
        <taxon>Saurischia</taxon>
        <taxon>Theropoda</taxon>
        <taxon>Coelurosauria</taxon>
        <taxon>Aves</taxon>
        <taxon>Neognathae</taxon>
        <taxon>Neoaves</taxon>
        <taxon>Telluraves</taxon>
        <taxon>Australaves</taxon>
        <taxon>Passeriformes</taxon>
        <taxon>Paridae</taxon>
        <taxon>Anthoscopus</taxon>
    </lineage>
</organism>
<comment type="subcellular location">
    <subcellularLocation>
        <location evidence="1">Mitochondrion inner membrane</location>
        <topology evidence="1">Single-pass membrane protein</topology>
    </subcellularLocation>
</comment>
<evidence type="ECO:0000256" key="10">
    <source>
        <dbReference type="SAM" id="Phobius"/>
    </source>
</evidence>
<dbReference type="FunFam" id="4.10.81.10:FF:000001">
    <property type="entry name" value="Cytochrome c oxidase subunit 8B, mitochondrial"/>
    <property type="match status" value="1"/>
</dbReference>
<dbReference type="Gene3D" id="4.10.81.10">
    <property type="entry name" value="Cytochrome c oxidase, subunit 8"/>
    <property type="match status" value="1"/>
</dbReference>
<reference evidence="11 12" key="1">
    <citation type="submission" date="2019-09" db="EMBL/GenBank/DDBJ databases">
        <title>Bird 10,000 Genomes (B10K) Project - Family phase.</title>
        <authorList>
            <person name="Zhang G."/>
        </authorList>
    </citation>
    <scope>NUCLEOTIDE SEQUENCE [LARGE SCALE GENOMIC DNA]</scope>
    <source>
        <strain evidence="11">B10K-DU-011-42</strain>
        <tissue evidence="11">Muscle</tissue>
    </source>
</reference>
<dbReference type="EMBL" id="VWYI01035574">
    <property type="protein sequence ID" value="NXQ60946.1"/>
    <property type="molecule type" value="Genomic_DNA"/>
</dbReference>
<evidence type="ECO:0000256" key="6">
    <source>
        <dbReference type="ARBA" id="ARBA00022946"/>
    </source>
</evidence>
<feature type="non-terminal residue" evidence="11">
    <location>
        <position position="1"/>
    </location>
</feature>
<dbReference type="GO" id="GO:0006123">
    <property type="term" value="P:mitochondrial electron transport, cytochrome c to oxygen"/>
    <property type="evidence" value="ECO:0007669"/>
    <property type="project" value="InterPro"/>
</dbReference>
<feature type="transmembrane region" description="Helical" evidence="10">
    <location>
        <begin position="40"/>
        <end position="59"/>
    </location>
</feature>
<dbReference type="AlphaFoldDB" id="A0A7L2EFT0"/>
<evidence type="ECO:0000256" key="3">
    <source>
        <dbReference type="ARBA" id="ARBA00010117"/>
    </source>
</evidence>
<evidence type="ECO:0000256" key="1">
    <source>
        <dbReference type="ARBA" id="ARBA00004434"/>
    </source>
</evidence>
<feature type="non-terminal residue" evidence="11">
    <location>
        <position position="68"/>
    </location>
</feature>
<evidence type="ECO:0000256" key="4">
    <source>
        <dbReference type="ARBA" id="ARBA00022692"/>
    </source>
</evidence>
<evidence type="ECO:0000256" key="9">
    <source>
        <dbReference type="ARBA" id="ARBA00023136"/>
    </source>
</evidence>
<dbReference type="GO" id="GO:0045277">
    <property type="term" value="C:respiratory chain complex IV"/>
    <property type="evidence" value="ECO:0007669"/>
    <property type="project" value="InterPro"/>
</dbReference>
<evidence type="ECO:0000313" key="11">
    <source>
        <dbReference type="EMBL" id="NXQ60946.1"/>
    </source>
</evidence>
<keyword evidence="9 10" id="KW-0472">Membrane</keyword>
<keyword evidence="12" id="KW-1185">Reference proteome</keyword>
<evidence type="ECO:0000313" key="12">
    <source>
        <dbReference type="Proteomes" id="UP000554720"/>
    </source>
</evidence>
<sequence>MPPAALIARSFLRSAARPGPARRGLVSGPPEHPITFGDTVVGFVSMFVSFLGPAAWVLAHLDDYKKRE</sequence>
<dbReference type="SUPFAM" id="SSF81431">
    <property type="entry name" value="Mitochondrial cytochrome c oxidase subunit VIIIb (aka IX)"/>
    <property type="match status" value="1"/>
</dbReference>
<comment type="caution">
    <text evidence="11">The sequence shown here is derived from an EMBL/GenBank/DDBJ whole genome shotgun (WGS) entry which is preliminary data.</text>
</comment>
<keyword evidence="4 10" id="KW-0812">Transmembrane</keyword>
<evidence type="ECO:0000256" key="5">
    <source>
        <dbReference type="ARBA" id="ARBA00022792"/>
    </source>
</evidence>
<comment type="similarity">
    <text evidence="3">Belongs to the cytochrome c oxidase VIII family.</text>
</comment>
<keyword evidence="5" id="KW-0999">Mitochondrion inner membrane</keyword>
<keyword evidence="8" id="KW-0496">Mitochondrion</keyword>
<dbReference type="InterPro" id="IPR036548">
    <property type="entry name" value="Cyt_c_oxidase_su8_sf"/>
</dbReference>
<dbReference type="UniPathway" id="UPA00705"/>
<protein>
    <submittedName>
        <fullName evidence="11">COX8A oxidase</fullName>
    </submittedName>
</protein>
<gene>
    <name evidence="11" type="primary">Cox8a</name>
    <name evidence="11" type="ORF">ANTMIN_R05644</name>
</gene>
<comment type="pathway">
    <text evidence="2">Energy metabolism; oxidative phosphorylation.</text>
</comment>
<dbReference type="PANTHER" id="PTHR16717:SF5">
    <property type="entry name" value="CYTOCHROME C OXIDASE SUBUNIT 8, ISOFORM A"/>
    <property type="match status" value="1"/>
</dbReference>
<evidence type="ECO:0000256" key="7">
    <source>
        <dbReference type="ARBA" id="ARBA00022989"/>
    </source>
</evidence>
<keyword evidence="6" id="KW-0809">Transit peptide</keyword>
<name>A0A7L2EFT0_ANTMN</name>
<dbReference type="PANTHER" id="PTHR16717">
    <property type="entry name" value="CYTOCHROME C OXIDASE POLYPEPTIDE VIII"/>
    <property type="match status" value="1"/>
</dbReference>
<evidence type="ECO:0000256" key="2">
    <source>
        <dbReference type="ARBA" id="ARBA00004673"/>
    </source>
</evidence>
<accession>A0A7L2EFT0</accession>
<dbReference type="OrthoDB" id="8931496at2759"/>
<keyword evidence="7 10" id="KW-1133">Transmembrane helix</keyword>
<proteinExistence type="inferred from homology"/>
<dbReference type="Pfam" id="PF02285">
    <property type="entry name" value="COX8"/>
    <property type="match status" value="1"/>
</dbReference>